<sequence length="55" mass="5885">MGITSCLAIIFLVAIVVFIGGILKKNKLAIIVSVILGLVIIAFLLFLIFILIPAM</sequence>
<evidence type="ECO:0000313" key="2">
    <source>
        <dbReference type="EMBL" id="MBC5629586.1"/>
    </source>
</evidence>
<keyword evidence="1" id="KW-1133">Transmembrane helix</keyword>
<organism evidence="2 3">
    <name type="scientific">Clostridium hominis</name>
    <dbReference type="NCBI Taxonomy" id="2763036"/>
    <lineage>
        <taxon>Bacteria</taxon>
        <taxon>Bacillati</taxon>
        <taxon>Bacillota</taxon>
        <taxon>Clostridia</taxon>
        <taxon>Eubacteriales</taxon>
        <taxon>Clostridiaceae</taxon>
        <taxon>Clostridium</taxon>
    </lineage>
</organism>
<evidence type="ECO:0000313" key="3">
    <source>
        <dbReference type="Proteomes" id="UP000596929"/>
    </source>
</evidence>
<evidence type="ECO:0008006" key="4">
    <source>
        <dbReference type="Google" id="ProtNLM"/>
    </source>
</evidence>
<reference evidence="2 3" key="1">
    <citation type="submission" date="2020-08" db="EMBL/GenBank/DDBJ databases">
        <title>Genome public.</title>
        <authorList>
            <person name="Liu C."/>
            <person name="Sun Q."/>
        </authorList>
    </citation>
    <scope>NUCLEOTIDE SEQUENCE [LARGE SCALE GENOMIC DNA]</scope>
    <source>
        <strain evidence="2 3">NSJ-6</strain>
    </source>
</reference>
<proteinExistence type="predicted"/>
<name>A0ABR7DDV8_9CLOT</name>
<evidence type="ECO:0000256" key="1">
    <source>
        <dbReference type="SAM" id="Phobius"/>
    </source>
</evidence>
<comment type="caution">
    <text evidence="2">The sequence shown here is derived from an EMBL/GenBank/DDBJ whole genome shotgun (WGS) entry which is preliminary data.</text>
</comment>
<dbReference type="EMBL" id="JACOOO010000025">
    <property type="protein sequence ID" value="MBC5629586.1"/>
    <property type="molecule type" value="Genomic_DNA"/>
</dbReference>
<keyword evidence="1" id="KW-0472">Membrane</keyword>
<feature type="transmembrane region" description="Helical" evidence="1">
    <location>
        <begin position="29"/>
        <end position="52"/>
    </location>
</feature>
<feature type="transmembrane region" description="Helical" evidence="1">
    <location>
        <begin position="7"/>
        <end position="23"/>
    </location>
</feature>
<dbReference type="Proteomes" id="UP000596929">
    <property type="component" value="Unassembled WGS sequence"/>
</dbReference>
<dbReference type="RefSeq" id="WP_186860253.1">
    <property type="nucleotide sequence ID" value="NZ_JACOOO010000025.1"/>
</dbReference>
<protein>
    <recommendedName>
        <fullName evidence="4">Exosortase</fullName>
    </recommendedName>
</protein>
<gene>
    <name evidence="2" type="ORF">H8S20_11865</name>
</gene>
<keyword evidence="1" id="KW-0812">Transmembrane</keyword>
<accession>A0ABR7DDV8</accession>
<keyword evidence="3" id="KW-1185">Reference proteome</keyword>